<name>A0A9D9HA71_9SPIR</name>
<reference evidence="2" key="1">
    <citation type="submission" date="2020-10" db="EMBL/GenBank/DDBJ databases">
        <authorList>
            <person name="Gilroy R."/>
        </authorList>
    </citation>
    <scope>NUCLEOTIDE SEQUENCE</scope>
    <source>
        <strain evidence="2">11167</strain>
    </source>
</reference>
<organism evidence="2 3">
    <name type="scientific">Candidatus Aphodenecus pullistercoris</name>
    <dbReference type="NCBI Taxonomy" id="2840669"/>
    <lineage>
        <taxon>Bacteria</taxon>
        <taxon>Pseudomonadati</taxon>
        <taxon>Spirochaetota</taxon>
        <taxon>Spirochaetia</taxon>
        <taxon>Spirochaetales</taxon>
        <taxon>Candidatus Aphodenecus</taxon>
    </lineage>
</organism>
<dbReference type="PROSITE" id="PS51257">
    <property type="entry name" value="PROKAR_LIPOPROTEIN"/>
    <property type="match status" value="1"/>
</dbReference>
<proteinExistence type="predicted"/>
<reference evidence="2" key="2">
    <citation type="journal article" date="2021" name="PeerJ">
        <title>Extensive microbial diversity within the chicken gut microbiome revealed by metagenomics and culture.</title>
        <authorList>
            <person name="Gilroy R."/>
            <person name="Ravi A."/>
            <person name="Getino M."/>
            <person name="Pursley I."/>
            <person name="Horton D.L."/>
            <person name="Alikhan N.F."/>
            <person name="Baker D."/>
            <person name="Gharbi K."/>
            <person name="Hall N."/>
            <person name="Watson M."/>
            <person name="Adriaenssens E.M."/>
            <person name="Foster-Nyarko E."/>
            <person name="Jarju S."/>
            <person name="Secka A."/>
            <person name="Antonio M."/>
            <person name="Oren A."/>
            <person name="Chaudhuri R.R."/>
            <person name="La Ragione R."/>
            <person name="Hildebrand F."/>
            <person name="Pallen M.J."/>
        </authorList>
    </citation>
    <scope>NUCLEOTIDE SEQUENCE</scope>
    <source>
        <strain evidence="2">11167</strain>
    </source>
</reference>
<sequence length="179" mass="19031">MRKRIVFVAFLAATLVMLASCSSTADEPRMGAMGYFPVREVEVMGLDDLQSGSFEVIGTVIGEGSVDADHADVGDSMGYGSLEVMDVDRMYYGLDWMVTEDPCTVALANAVNEMIKNARSMGAAFVTFPSYTVEIIDGEAVATASAIAVKLIDYKAVPVVVAETEADYTVKVDATVSGI</sequence>
<keyword evidence="1" id="KW-0732">Signal</keyword>
<dbReference type="Proteomes" id="UP000823633">
    <property type="component" value="Unassembled WGS sequence"/>
</dbReference>
<dbReference type="EMBL" id="JADIMU010000012">
    <property type="protein sequence ID" value="MBO8442428.1"/>
    <property type="molecule type" value="Genomic_DNA"/>
</dbReference>
<evidence type="ECO:0000256" key="1">
    <source>
        <dbReference type="SAM" id="SignalP"/>
    </source>
</evidence>
<evidence type="ECO:0008006" key="4">
    <source>
        <dbReference type="Google" id="ProtNLM"/>
    </source>
</evidence>
<dbReference type="AlphaFoldDB" id="A0A9D9HA71"/>
<accession>A0A9D9HA71</accession>
<feature type="chain" id="PRO_5038933759" description="Lipoprotein" evidence="1">
    <location>
        <begin position="26"/>
        <end position="179"/>
    </location>
</feature>
<gene>
    <name evidence="2" type="ORF">IAC42_01505</name>
</gene>
<evidence type="ECO:0000313" key="3">
    <source>
        <dbReference type="Proteomes" id="UP000823633"/>
    </source>
</evidence>
<protein>
    <recommendedName>
        <fullName evidence="4">Lipoprotein</fullName>
    </recommendedName>
</protein>
<evidence type="ECO:0000313" key="2">
    <source>
        <dbReference type="EMBL" id="MBO8442428.1"/>
    </source>
</evidence>
<feature type="signal peptide" evidence="1">
    <location>
        <begin position="1"/>
        <end position="25"/>
    </location>
</feature>
<comment type="caution">
    <text evidence="2">The sequence shown here is derived from an EMBL/GenBank/DDBJ whole genome shotgun (WGS) entry which is preliminary data.</text>
</comment>